<protein>
    <submittedName>
        <fullName evidence="2">Oidioi.mRNA.OKI2018_I69.chr2.g8041.t1.cds</fullName>
    </submittedName>
</protein>
<sequence>MCYCFSAKNNITGASLSKVFGVAFKACLDNRNRLHKEAGKAPVDVERWNIPPSKAEEKEPEVTESLIQIDTVPDPVNSSNGTSFSNTPVASPDSLQSGSNDLIRARPAPSADLVRQASLRIPLKNANQAGPFKKSVSMRAYSKPNKPQTEEVKNWTDQLEAIKRLNIEVHNAKPVHDGPAWEPADPFNELANRHNPVTSPKSPPAIPSRAPQSPPKASPFSGMSGMPTRSLNSSNSSSPFAMDAEPNSIMYGSQFRKIM</sequence>
<feature type="compositionally biased region" description="Polar residues" evidence="1">
    <location>
        <begin position="76"/>
        <end position="98"/>
    </location>
</feature>
<evidence type="ECO:0000256" key="1">
    <source>
        <dbReference type="SAM" id="MobiDB-lite"/>
    </source>
</evidence>
<keyword evidence="3" id="KW-1185">Reference proteome</keyword>
<name>A0ABN7TCK3_OIKDI</name>
<evidence type="ECO:0000313" key="3">
    <source>
        <dbReference type="Proteomes" id="UP001158576"/>
    </source>
</evidence>
<evidence type="ECO:0000313" key="2">
    <source>
        <dbReference type="EMBL" id="CAG5113952.1"/>
    </source>
</evidence>
<feature type="compositionally biased region" description="Pro residues" evidence="1">
    <location>
        <begin position="201"/>
        <end position="217"/>
    </location>
</feature>
<accession>A0ABN7TCK3</accession>
<feature type="region of interest" description="Disordered" evidence="1">
    <location>
        <begin position="174"/>
        <end position="245"/>
    </location>
</feature>
<dbReference type="Proteomes" id="UP001158576">
    <property type="component" value="Chromosome 2"/>
</dbReference>
<proteinExistence type="predicted"/>
<feature type="region of interest" description="Disordered" evidence="1">
    <location>
        <begin position="51"/>
        <end position="98"/>
    </location>
</feature>
<reference evidence="2 3" key="1">
    <citation type="submission" date="2021-04" db="EMBL/GenBank/DDBJ databases">
        <authorList>
            <person name="Bliznina A."/>
        </authorList>
    </citation>
    <scope>NUCLEOTIDE SEQUENCE [LARGE SCALE GENOMIC DNA]</scope>
</reference>
<gene>
    <name evidence="2" type="ORF">OKIOD_LOCUS16806</name>
</gene>
<organism evidence="2 3">
    <name type="scientific">Oikopleura dioica</name>
    <name type="common">Tunicate</name>
    <dbReference type="NCBI Taxonomy" id="34765"/>
    <lineage>
        <taxon>Eukaryota</taxon>
        <taxon>Metazoa</taxon>
        <taxon>Chordata</taxon>
        <taxon>Tunicata</taxon>
        <taxon>Appendicularia</taxon>
        <taxon>Copelata</taxon>
        <taxon>Oikopleuridae</taxon>
        <taxon>Oikopleura</taxon>
    </lineage>
</organism>
<dbReference type="EMBL" id="OU015567">
    <property type="protein sequence ID" value="CAG5113952.1"/>
    <property type="molecule type" value="Genomic_DNA"/>
</dbReference>